<protein>
    <submittedName>
        <fullName evidence="1">Uncharacterized protein</fullName>
    </submittedName>
</protein>
<accession>A0AAV4Q3U7</accession>
<dbReference type="EMBL" id="BPLR01005699">
    <property type="protein sequence ID" value="GIY04333.1"/>
    <property type="molecule type" value="Genomic_DNA"/>
</dbReference>
<gene>
    <name evidence="1" type="ORF">CEXT_600161</name>
</gene>
<evidence type="ECO:0000313" key="2">
    <source>
        <dbReference type="Proteomes" id="UP001054945"/>
    </source>
</evidence>
<evidence type="ECO:0000313" key="1">
    <source>
        <dbReference type="EMBL" id="GIY04333.1"/>
    </source>
</evidence>
<dbReference type="Proteomes" id="UP001054945">
    <property type="component" value="Unassembled WGS sequence"/>
</dbReference>
<name>A0AAV4Q3U7_CAEEX</name>
<comment type="caution">
    <text evidence="1">The sequence shown here is derived from an EMBL/GenBank/DDBJ whole genome shotgun (WGS) entry which is preliminary data.</text>
</comment>
<keyword evidence="2" id="KW-1185">Reference proteome</keyword>
<reference evidence="1 2" key="1">
    <citation type="submission" date="2021-06" db="EMBL/GenBank/DDBJ databases">
        <title>Caerostris extrusa draft genome.</title>
        <authorList>
            <person name="Kono N."/>
            <person name="Arakawa K."/>
        </authorList>
    </citation>
    <scope>NUCLEOTIDE SEQUENCE [LARGE SCALE GENOMIC DNA]</scope>
</reference>
<sequence length="127" mass="14150">MHVGRQPNSGFRLDRIIQSTPTPFAPLRPSPSMPTPTSTPYAITITTSNVQLFLPYSFSLLFSTARPNYSTNSPTPPFSIPLGRKGRSRRRYHVMSLLARSQTHPFPPTPLAGARPPFNKPSFLFPL</sequence>
<organism evidence="1 2">
    <name type="scientific">Caerostris extrusa</name>
    <name type="common">Bark spider</name>
    <name type="synonym">Caerostris bankana</name>
    <dbReference type="NCBI Taxonomy" id="172846"/>
    <lineage>
        <taxon>Eukaryota</taxon>
        <taxon>Metazoa</taxon>
        <taxon>Ecdysozoa</taxon>
        <taxon>Arthropoda</taxon>
        <taxon>Chelicerata</taxon>
        <taxon>Arachnida</taxon>
        <taxon>Araneae</taxon>
        <taxon>Araneomorphae</taxon>
        <taxon>Entelegynae</taxon>
        <taxon>Araneoidea</taxon>
        <taxon>Araneidae</taxon>
        <taxon>Caerostris</taxon>
    </lineage>
</organism>
<proteinExistence type="predicted"/>
<dbReference type="AlphaFoldDB" id="A0AAV4Q3U7"/>